<feature type="domain" description="DUF3291" evidence="1">
    <location>
        <begin position="1"/>
        <end position="123"/>
    </location>
</feature>
<reference evidence="2 3" key="1">
    <citation type="submission" date="2020-03" db="EMBL/GenBank/DDBJ databases">
        <title>Whole genome shotgun sequence of Phytohabitans rumicis NBRC 108638.</title>
        <authorList>
            <person name="Komaki H."/>
            <person name="Tamura T."/>
        </authorList>
    </citation>
    <scope>NUCLEOTIDE SEQUENCE [LARGE SCALE GENOMIC DNA]</scope>
    <source>
        <strain evidence="2 3">NBRC 108638</strain>
    </source>
</reference>
<sequence>MAGFVKELEVINALADAAPGFVWRLVGEGSDDATALRPFGPDLMVNMSVWESVEALRDFTYRDADHLEQLRRRREWFSHTGLGSHLVLWWIPAGTIPTLQEARERLALLDANGPGPDAFTLRTPYDSP</sequence>
<proteinExistence type="predicted"/>
<evidence type="ECO:0000259" key="1">
    <source>
        <dbReference type="Pfam" id="PF11695"/>
    </source>
</evidence>
<comment type="caution">
    <text evidence="2">The sequence shown here is derived from an EMBL/GenBank/DDBJ whole genome shotgun (WGS) entry which is preliminary data.</text>
</comment>
<dbReference type="Proteomes" id="UP000482960">
    <property type="component" value="Unassembled WGS sequence"/>
</dbReference>
<dbReference type="InterPro" id="IPR021708">
    <property type="entry name" value="DUF3291"/>
</dbReference>
<dbReference type="AlphaFoldDB" id="A0A6V8L437"/>
<dbReference type="RefSeq" id="WP_246277829.1">
    <property type="nucleotide sequence ID" value="NZ_BLPG01000001.1"/>
</dbReference>
<accession>A0A6V8L437</accession>
<evidence type="ECO:0000313" key="3">
    <source>
        <dbReference type="Proteomes" id="UP000482960"/>
    </source>
</evidence>
<dbReference type="Pfam" id="PF11695">
    <property type="entry name" value="DUF3291"/>
    <property type="match status" value="1"/>
</dbReference>
<evidence type="ECO:0000313" key="2">
    <source>
        <dbReference type="EMBL" id="GFJ88906.1"/>
    </source>
</evidence>
<dbReference type="SUPFAM" id="SSF54909">
    <property type="entry name" value="Dimeric alpha+beta barrel"/>
    <property type="match status" value="1"/>
</dbReference>
<reference evidence="2 3" key="2">
    <citation type="submission" date="2020-03" db="EMBL/GenBank/DDBJ databases">
        <authorList>
            <person name="Ichikawa N."/>
            <person name="Kimura A."/>
            <person name="Kitahashi Y."/>
            <person name="Uohara A."/>
        </authorList>
    </citation>
    <scope>NUCLEOTIDE SEQUENCE [LARGE SCALE GENOMIC DNA]</scope>
    <source>
        <strain evidence="2 3">NBRC 108638</strain>
    </source>
</reference>
<keyword evidence="3" id="KW-1185">Reference proteome</keyword>
<gene>
    <name evidence="2" type="ORF">Prum_025480</name>
</gene>
<protein>
    <recommendedName>
        <fullName evidence="1">DUF3291 domain-containing protein</fullName>
    </recommendedName>
</protein>
<name>A0A6V8L437_9ACTN</name>
<dbReference type="InterPro" id="IPR011008">
    <property type="entry name" value="Dimeric_a/b-barrel"/>
</dbReference>
<dbReference type="EMBL" id="BLPG01000001">
    <property type="protein sequence ID" value="GFJ88906.1"/>
    <property type="molecule type" value="Genomic_DNA"/>
</dbReference>
<organism evidence="2 3">
    <name type="scientific">Phytohabitans rumicis</name>
    <dbReference type="NCBI Taxonomy" id="1076125"/>
    <lineage>
        <taxon>Bacteria</taxon>
        <taxon>Bacillati</taxon>
        <taxon>Actinomycetota</taxon>
        <taxon>Actinomycetes</taxon>
        <taxon>Micromonosporales</taxon>
        <taxon>Micromonosporaceae</taxon>
    </lineage>
</organism>